<reference evidence="2" key="1">
    <citation type="journal article" date="2012" name="BMC Genomics">
        <title>Genome sequence of the necrotrophic fungus Penicillium digitatum, the main postharvest pathogen of citrus.</title>
        <authorList>
            <person name="Marcet-Houben M."/>
            <person name="Ballester A.-R."/>
            <person name="de la Fuente B."/>
            <person name="Harries E."/>
            <person name="Marcos J.F."/>
            <person name="Gonzalez-Candelas L."/>
            <person name="Gabaldon T."/>
        </authorList>
    </citation>
    <scope>NUCLEOTIDE SEQUENCE [LARGE SCALE GENOMIC DNA]</scope>
    <source>
        <strain evidence="2">PHI26 / CECT 20796</strain>
    </source>
</reference>
<organism evidence="1 2">
    <name type="scientific">Penicillium digitatum (strain PHI26 / CECT 20796)</name>
    <name type="common">Green mold</name>
    <dbReference type="NCBI Taxonomy" id="1170229"/>
    <lineage>
        <taxon>Eukaryota</taxon>
        <taxon>Fungi</taxon>
        <taxon>Dikarya</taxon>
        <taxon>Ascomycota</taxon>
        <taxon>Pezizomycotina</taxon>
        <taxon>Eurotiomycetes</taxon>
        <taxon>Eurotiomycetidae</taxon>
        <taxon>Eurotiales</taxon>
        <taxon>Aspergillaceae</taxon>
        <taxon>Penicillium</taxon>
    </lineage>
</organism>
<dbReference type="OrthoDB" id="4367660at2759"/>
<keyword evidence="2" id="KW-1185">Reference proteome</keyword>
<sequence>MGLAPGPLGRVGAEIVCDDTLVQYAAYLALFSLRRSGWYHSIPIILVGMALHSFFPGQFMLPPLRFLGGGVWKEFFWRPC</sequence>
<proteinExistence type="predicted"/>
<comment type="caution">
    <text evidence="1">The sequence shown here is derived from an EMBL/GenBank/DDBJ whole genome shotgun (WGS) entry which is preliminary data.</text>
</comment>
<dbReference type="AlphaFoldDB" id="K9FS24"/>
<gene>
    <name evidence="1" type="ORF">PDIG_51030</name>
</gene>
<dbReference type="HOGENOM" id="CLU_2590493_0_0_1"/>
<dbReference type="Proteomes" id="UP000009882">
    <property type="component" value="Unassembled WGS sequence"/>
</dbReference>
<dbReference type="EMBL" id="AKCT01000207">
    <property type="protein sequence ID" value="EKV11267.1"/>
    <property type="molecule type" value="Genomic_DNA"/>
</dbReference>
<protein>
    <submittedName>
        <fullName evidence="1">Uncharacterized protein</fullName>
    </submittedName>
</protein>
<accession>K9FS24</accession>
<evidence type="ECO:0000313" key="2">
    <source>
        <dbReference type="Proteomes" id="UP000009882"/>
    </source>
</evidence>
<name>K9FS24_PEND2</name>
<evidence type="ECO:0000313" key="1">
    <source>
        <dbReference type="EMBL" id="EKV11267.1"/>
    </source>
</evidence>
<dbReference type="InParanoid" id="K9FS24"/>